<evidence type="ECO:0000313" key="2">
    <source>
        <dbReference type="EMBL" id="GJD87200.1"/>
    </source>
</evidence>
<keyword evidence="3" id="KW-1185">Reference proteome</keyword>
<gene>
    <name evidence="2" type="ORF">BHAOGJBA_0700</name>
</gene>
<dbReference type="EMBL" id="BPQO01000002">
    <property type="protein sequence ID" value="GJD87200.1"/>
    <property type="molecule type" value="Genomic_DNA"/>
</dbReference>
<reference evidence="2" key="2">
    <citation type="submission" date="2021-08" db="EMBL/GenBank/DDBJ databases">
        <authorList>
            <person name="Tani A."/>
            <person name="Ola A."/>
            <person name="Ogura Y."/>
            <person name="Katsura K."/>
            <person name="Hayashi T."/>
        </authorList>
    </citation>
    <scope>NUCLEOTIDE SEQUENCE</scope>
    <source>
        <strain evidence="2">DSM 16372</strain>
    </source>
</reference>
<protein>
    <submittedName>
        <fullName evidence="2">Uncharacterized protein</fullName>
    </submittedName>
</protein>
<organism evidence="2 3">
    <name type="scientific">Methylobacterium hispanicum</name>
    <dbReference type="NCBI Taxonomy" id="270350"/>
    <lineage>
        <taxon>Bacteria</taxon>
        <taxon>Pseudomonadati</taxon>
        <taxon>Pseudomonadota</taxon>
        <taxon>Alphaproteobacteria</taxon>
        <taxon>Hyphomicrobiales</taxon>
        <taxon>Methylobacteriaceae</taxon>
        <taxon>Methylobacterium</taxon>
    </lineage>
</organism>
<evidence type="ECO:0000256" key="1">
    <source>
        <dbReference type="SAM" id="SignalP"/>
    </source>
</evidence>
<sequence length="161" mass="17752">MLRIAVAALPAVLLCASGAAAQPALPSPAEAVRLVREHQTNGFVTVAQTLAYAARMRPESFRVADIRAERRVGEDFTRVRICYWLRPPGIQALPSCGIGFVVTTNPAHVEPEERFSGLGRDLQDGREAFLRGLDRQLALIADPQARNLRTALDPYDLYDDR</sequence>
<comment type="caution">
    <text evidence="2">The sequence shown here is derived from an EMBL/GenBank/DDBJ whole genome shotgun (WGS) entry which is preliminary data.</text>
</comment>
<dbReference type="AlphaFoldDB" id="A0AAV4ZFE5"/>
<reference evidence="2" key="1">
    <citation type="journal article" date="2016" name="Front. Microbiol.">
        <title>Genome Sequence of the Piezophilic, Mesophilic Sulfate-Reducing Bacterium Desulfovibrio indicus J2T.</title>
        <authorList>
            <person name="Cao J."/>
            <person name="Maignien L."/>
            <person name="Shao Z."/>
            <person name="Alain K."/>
            <person name="Jebbar M."/>
        </authorList>
    </citation>
    <scope>NUCLEOTIDE SEQUENCE</scope>
    <source>
        <strain evidence="2">DSM 16372</strain>
    </source>
</reference>
<feature type="chain" id="PRO_5043775138" evidence="1">
    <location>
        <begin position="22"/>
        <end position="161"/>
    </location>
</feature>
<feature type="signal peptide" evidence="1">
    <location>
        <begin position="1"/>
        <end position="21"/>
    </location>
</feature>
<evidence type="ECO:0000313" key="3">
    <source>
        <dbReference type="Proteomes" id="UP001055247"/>
    </source>
</evidence>
<proteinExistence type="predicted"/>
<accession>A0AAV4ZFE5</accession>
<keyword evidence="1" id="KW-0732">Signal</keyword>
<dbReference type="Proteomes" id="UP001055247">
    <property type="component" value="Unassembled WGS sequence"/>
</dbReference>
<name>A0AAV4ZFE5_9HYPH</name>
<dbReference type="RefSeq" id="WP_066918005.1">
    <property type="nucleotide sequence ID" value="NZ_BPQO01000002.1"/>
</dbReference>